<comment type="caution">
    <text evidence="4">The sequence shown here is derived from an EMBL/GenBank/DDBJ whole genome shotgun (WGS) entry which is preliminary data.</text>
</comment>
<dbReference type="SMART" id="SM00220">
    <property type="entry name" value="S_TKc"/>
    <property type="match status" value="1"/>
</dbReference>
<dbReference type="CDD" id="cd04791">
    <property type="entry name" value="LanC_SerThrkinase"/>
    <property type="match status" value="1"/>
</dbReference>
<protein>
    <submittedName>
        <fullName evidence="4">Class III lanthionine synthetase LanKC</fullName>
    </submittedName>
</protein>
<dbReference type="PANTHER" id="PTHR24346:SF30">
    <property type="entry name" value="MATERNAL EMBRYONIC LEUCINE ZIPPER KINASE"/>
    <property type="match status" value="1"/>
</dbReference>
<dbReference type="InterPro" id="IPR057929">
    <property type="entry name" value="RamC_N"/>
</dbReference>
<dbReference type="Gene3D" id="1.10.510.10">
    <property type="entry name" value="Transferase(Phosphotransferase) domain 1"/>
    <property type="match status" value="1"/>
</dbReference>
<name>A0ABP6Z8S1_9ACTN</name>
<dbReference type="PROSITE" id="PS50011">
    <property type="entry name" value="PROTEIN_KINASE_DOM"/>
    <property type="match status" value="1"/>
</dbReference>
<dbReference type="PANTHER" id="PTHR24346">
    <property type="entry name" value="MAP/MICROTUBULE AFFINITY-REGULATING KINASE"/>
    <property type="match status" value="1"/>
</dbReference>
<dbReference type="EMBL" id="BAABAA010000030">
    <property type="protein sequence ID" value="GAA3600678.1"/>
    <property type="molecule type" value="Genomic_DNA"/>
</dbReference>
<dbReference type="InterPro" id="IPR000719">
    <property type="entry name" value="Prot_kinase_dom"/>
</dbReference>
<keyword evidence="2" id="KW-0067">ATP-binding</keyword>
<feature type="domain" description="Protein kinase" evidence="3">
    <location>
        <begin position="223"/>
        <end position="488"/>
    </location>
</feature>
<dbReference type="NCBIfam" id="NF038150">
    <property type="entry name" value="lanthi_synth_IV"/>
    <property type="match status" value="1"/>
</dbReference>
<keyword evidence="1" id="KW-0547">Nucleotide-binding</keyword>
<gene>
    <name evidence="4" type="primary">lanKC_2</name>
    <name evidence="4" type="ORF">GCM10022235_85800</name>
</gene>
<dbReference type="InterPro" id="IPR011009">
    <property type="entry name" value="Kinase-like_dom_sf"/>
</dbReference>
<dbReference type="Gene3D" id="3.30.200.20">
    <property type="entry name" value="Phosphorylase Kinase, domain 1"/>
    <property type="match status" value="1"/>
</dbReference>
<evidence type="ECO:0000313" key="5">
    <source>
        <dbReference type="Proteomes" id="UP001501222"/>
    </source>
</evidence>
<accession>A0ABP6Z8S1</accession>
<organism evidence="4 5">
    <name type="scientific">Kribbella ginsengisoli</name>
    <dbReference type="NCBI Taxonomy" id="363865"/>
    <lineage>
        <taxon>Bacteria</taxon>
        <taxon>Bacillati</taxon>
        <taxon>Actinomycetota</taxon>
        <taxon>Actinomycetes</taxon>
        <taxon>Propionibacteriales</taxon>
        <taxon>Kribbellaceae</taxon>
        <taxon>Kribbella</taxon>
    </lineage>
</organism>
<reference evidence="5" key="1">
    <citation type="journal article" date="2019" name="Int. J. Syst. Evol. Microbiol.">
        <title>The Global Catalogue of Microorganisms (GCM) 10K type strain sequencing project: providing services to taxonomists for standard genome sequencing and annotation.</title>
        <authorList>
            <consortium name="The Broad Institute Genomics Platform"/>
            <consortium name="The Broad Institute Genome Sequencing Center for Infectious Disease"/>
            <person name="Wu L."/>
            <person name="Ma J."/>
        </authorList>
    </citation>
    <scope>NUCLEOTIDE SEQUENCE [LARGE SCALE GENOMIC DNA]</scope>
    <source>
        <strain evidence="5">JCM 16928</strain>
    </source>
</reference>
<sequence length="912" mass="97791">MLDSSPDAGRPVGADSFLLADIAHAALDRAGSQLWTVRSAEAWCYITPAAYAMRPHGWKIHVSATPLSAPLVLARSIAEIVRLNGAFKFATDIRRVIELNRDWYSRGGSGKFITVYPQDDEHFRVLAEALHSATSGLPGPAILSDRPYQPGSIVQYRYGTFKARTVFTEDGVFETMMSRPDGTLVHDERTPWFSPPPWAQAPPGYESVEPDVEQGPILLADRYRVHEAIRHANKGGVYRAADIRDGTEVIIKQARAHVGGTLDGCDVRDRLRREADILDNLKHLEIVPAKLALFEDEGDLMLVQTCVPGVPLNVWSSKNIAAGRASAGDVLAIVRALVSALRLLHDAGYVIRDLKPANLIVTPENKVYIIDVEYIVSRGQIVAPGTGTRGFIAPECIRNAQRTAPISADPGADCFSLGITLFSALTGLAPTPMSGGRGEPGSASERRDVLNDISRVYHGVDVFADMIVGLTEPDPEMRWTLDQADRFLARVSSVDTAGPISSALPNTPDDAFIRPERLDQIVTTAFSNLMRTMTTGSSTLWPMNREPGGERDRCGAWHGAAGVLASLTLAARVGVGGDELRDTVAAASKWIGERAFDVPRFLPGLGFGRSGTAWALFDASAFLGDDELGTTALQLAKRLPTRGPIADVTHGLSGAGLTHIHLWQMTGDTQLLEGACAAAAAVISAARRRGDDWIWPTPSIVNSKLAGNSTYGFAHGIAGVGTFLVSAAQAAGARSESFLEAASGAGDTLLRAATSNDGSIAWPTAIDGDLFRAGGEWCGGRAGIGTFLIRLWDVTQDGRYATAAQECAESVTRNPWSLTAGACCGLAGVGHFLMDMAEFTADQTYMQQANRIAWIIDTTHDLGGEGHLGGRFASDLSYGWGSAGVLGFLLRLRHGGPAMWLPEWPVRRDKQV</sequence>
<dbReference type="Proteomes" id="UP001501222">
    <property type="component" value="Unassembled WGS sequence"/>
</dbReference>
<dbReference type="Pfam" id="PF00069">
    <property type="entry name" value="Pkinase"/>
    <property type="match status" value="1"/>
</dbReference>
<dbReference type="InterPro" id="IPR058053">
    <property type="entry name" value="RamC_C"/>
</dbReference>
<evidence type="ECO:0000256" key="2">
    <source>
        <dbReference type="ARBA" id="ARBA00022840"/>
    </source>
</evidence>
<dbReference type="SUPFAM" id="SSF158745">
    <property type="entry name" value="LanC-like"/>
    <property type="match status" value="1"/>
</dbReference>
<dbReference type="SUPFAM" id="SSF56112">
    <property type="entry name" value="Protein kinase-like (PK-like)"/>
    <property type="match status" value="1"/>
</dbReference>
<dbReference type="Pfam" id="PF05147">
    <property type="entry name" value="LANC_like"/>
    <property type="match status" value="1"/>
</dbReference>
<keyword evidence="5" id="KW-1185">Reference proteome</keyword>
<dbReference type="RefSeq" id="WP_344850621.1">
    <property type="nucleotide sequence ID" value="NZ_BAABAA010000030.1"/>
</dbReference>
<evidence type="ECO:0000256" key="1">
    <source>
        <dbReference type="ARBA" id="ARBA00022741"/>
    </source>
</evidence>
<dbReference type="Pfam" id="PF25816">
    <property type="entry name" value="RamC_N"/>
    <property type="match status" value="1"/>
</dbReference>
<proteinExistence type="predicted"/>
<dbReference type="Gene3D" id="1.50.10.20">
    <property type="match status" value="1"/>
</dbReference>
<evidence type="ECO:0000313" key="4">
    <source>
        <dbReference type="EMBL" id="GAA3600678.1"/>
    </source>
</evidence>
<evidence type="ECO:0000259" key="3">
    <source>
        <dbReference type="PROSITE" id="PS50011"/>
    </source>
</evidence>
<dbReference type="InterPro" id="IPR007822">
    <property type="entry name" value="LANC-like"/>
</dbReference>
<dbReference type="SMART" id="SM01260">
    <property type="entry name" value="LANC_like"/>
    <property type="match status" value="1"/>
</dbReference>